<feature type="coiled-coil region" evidence="1">
    <location>
        <begin position="72"/>
        <end position="127"/>
    </location>
</feature>
<dbReference type="VEuPathDB" id="PlasmoDB:PRCDC_0056600"/>
<keyword evidence="2" id="KW-0812">Transmembrane</keyword>
<evidence type="ECO:0000313" key="4">
    <source>
        <dbReference type="EMBL" id="SOV75766.1"/>
    </source>
</evidence>
<keyword evidence="2" id="KW-1133">Transmembrane helix</keyword>
<evidence type="ECO:0000256" key="3">
    <source>
        <dbReference type="SAM" id="SignalP"/>
    </source>
</evidence>
<accession>A0A2P9D401</accession>
<organism evidence="4 5">
    <name type="scientific">Plasmodium reichenowi</name>
    <dbReference type="NCBI Taxonomy" id="5854"/>
    <lineage>
        <taxon>Eukaryota</taxon>
        <taxon>Sar</taxon>
        <taxon>Alveolata</taxon>
        <taxon>Apicomplexa</taxon>
        <taxon>Aconoidasida</taxon>
        <taxon>Haemosporida</taxon>
        <taxon>Plasmodiidae</taxon>
        <taxon>Plasmodium</taxon>
        <taxon>Plasmodium (Laverania)</taxon>
    </lineage>
</organism>
<reference evidence="4 5" key="1">
    <citation type="submission" date="2016-09" db="EMBL/GenBank/DDBJ databases">
        <authorList>
            <consortium name="Pathogen Informatics"/>
        </authorList>
    </citation>
    <scope>NUCLEOTIDE SEQUENCE [LARGE SCALE GENOMIC DNA]</scope>
</reference>
<evidence type="ECO:0000256" key="2">
    <source>
        <dbReference type="SAM" id="Phobius"/>
    </source>
</evidence>
<keyword evidence="1" id="KW-0175">Coiled coil</keyword>
<dbReference type="OrthoDB" id="379020at2759"/>
<dbReference type="Proteomes" id="UP000240500">
    <property type="component" value="Chromosome 3"/>
</dbReference>
<dbReference type="AlphaFoldDB" id="A0A2P9D401"/>
<dbReference type="NCBIfam" id="TIGR01477">
    <property type="entry name" value="RIFIN"/>
    <property type="match status" value="1"/>
</dbReference>
<name>A0A2P9D401_PLARE</name>
<evidence type="ECO:0000256" key="1">
    <source>
        <dbReference type="SAM" id="Coils"/>
    </source>
</evidence>
<gene>
    <name evidence="4" type="ORF">PRG01_0303000</name>
</gene>
<evidence type="ECO:0000313" key="5">
    <source>
        <dbReference type="Proteomes" id="UP000240500"/>
    </source>
</evidence>
<sequence length="355" mass="40273">MKVHYINILLFAIPLNILATLCHVSSPNKEQSITLHHTPKIPTTRSLCECELYAPANYDNDPQMKSVLENFNKQTQQRFEEYDDRMVEKRKQCKDRCNKEIQKIILKDKLEKQMEQQLTTLETKIDTNDIPTCICEKTMEDKTEKFCLNCGKNVGAIAPWWGLVCGAGYAGWLNAAMTAAIEAAEKEGIIAGKKAGVECVVDGLLKKFSLSTINNMPLENVVNINNYNNIEMLARPFQIEFQKSCLITDDADNAICMFKLMKTSPTEAISENVRVVVEGAKTVVESTTKEVTKAAIDTSTEAIEATSTQMYTTITYSILAMLIIVLIMVIIYLILRYRRKKKMKKKLQYIKILEE</sequence>
<feature type="transmembrane region" description="Helical" evidence="2">
    <location>
        <begin position="314"/>
        <end position="335"/>
    </location>
</feature>
<dbReference type="VEuPathDB" id="PlasmoDB:PRG01_0303000"/>
<keyword evidence="2" id="KW-0472">Membrane</keyword>
<protein>
    <submittedName>
        <fullName evidence="4">Rifin PIR protein, putative</fullName>
    </submittedName>
</protein>
<feature type="chain" id="PRO_5015188281" evidence="3">
    <location>
        <begin position="20"/>
        <end position="355"/>
    </location>
</feature>
<dbReference type="Pfam" id="PF02009">
    <property type="entry name" value="RIFIN"/>
    <property type="match status" value="1"/>
</dbReference>
<proteinExistence type="predicted"/>
<feature type="signal peptide" evidence="3">
    <location>
        <begin position="1"/>
        <end position="19"/>
    </location>
</feature>
<dbReference type="InterPro" id="IPR006373">
    <property type="entry name" value="VSA_Rifin"/>
</dbReference>
<dbReference type="EMBL" id="LT969566">
    <property type="protein sequence ID" value="SOV75766.1"/>
    <property type="molecule type" value="Genomic_DNA"/>
</dbReference>
<keyword evidence="3" id="KW-0732">Signal</keyword>